<reference evidence="1 2" key="1">
    <citation type="submission" date="2018-05" db="EMBL/GenBank/DDBJ databases">
        <title>Annotation of the Mycoplasma phocidae genome.</title>
        <authorList>
            <person name="Brown D.R."/>
            <person name="Kutish G.F."/>
            <person name="Frasca S.Jr."/>
        </authorList>
    </citation>
    <scope>NUCLEOTIDE SEQUENCE [LARGE SCALE GENOMIC DNA]</scope>
    <source>
        <strain evidence="1 2">105</strain>
    </source>
</reference>
<proteinExistence type="predicted"/>
<keyword evidence="2" id="KW-1185">Reference proteome</keyword>
<sequence>MNKLEILNDHIGEDFLNLNFDKNKLFKNLLDINQNIFINQDNLNKWLNNYGSDSSIKPTIILNNIDFVNFKYLEKYLNKFYFIILTSNIFEIASNFEELEQCAIVEKIMVFL</sequence>
<dbReference type="OrthoDB" id="398848at2"/>
<evidence type="ECO:0000313" key="2">
    <source>
        <dbReference type="Proteomes" id="UP000252477"/>
    </source>
</evidence>
<dbReference type="KEGG" id="mpho:DA803_01465"/>
<dbReference type="AlphaFoldDB" id="A0A2Z5IPT4"/>
<name>A0A2Z5IPT4_9BACT</name>
<protein>
    <submittedName>
        <fullName evidence="1">Uncharacterized protein</fullName>
    </submittedName>
</protein>
<dbReference type="Proteomes" id="UP000252477">
    <property type="component" value="Chromosome"/>
</dbReference>
<organism evidence="1 2">
    <name type="scientific">[Mycoplasma] phocae</name>
    <dbReference type="NCBI Taxonomy" id="142651"/>
    <lineage>
        <taxon>Bacteria</taxon>
        <taxon>Bacillati</taxon>
        <taxon>Mycoplasmatota</taxon>
        <taxon>Mycoplasmoidales</taxon>
        <taxon>Metamycoplasmataceae</taxon>
        <taxon>Metamycoplasma</taxon>
    </lineage>
</organism>
<dbReference type="EMBL" id="CP029295">
    <property type="protein sequence ID" value="AXE60753.1"/>
    <property type="molecule type" value="Genomic_DNA"/>
</dbReference>
<accession>A0A2Z5IPT4</accession>
<dbReference type="RefSeq" id="WP_114190865.1">
    <property type="nucleotide sequence ID" value="NZ_CP029295.1"/>
</dbReference>
<evidence type="ECO:0000313" key="1">
    <source>
        <dbReference type="EMBL" id="AXE60753.1"/>
    </source>
</evidence>
<gene>
    <name evidence="1" type="ORF">DA803_01465</name>
</gene>